<feature type="region of interest" description="Disordered" evidence="1">
    <location>
        <begin position="203"/>
        <end position="223"/>
    </location>
</feature>
<evidence type="ECO:0000313" key="2">
    <source>
        <dbReference type="EMBL" id="KAJ7710336.1"/>
    </source>
</evidence>
<dbReference type="AlphaFoldDB" id="A0AAD7H1R5"/>
<keyword evidence="3" id="KW-1185">Reference proteome</keyword>
<protein>
    <submittedName>
        <fullName evidence="2">Uncharacterized protein</fullName>
    </submittedName>
</protein>
<organism evidence="2 3">
    <name type="scientific">Mycena rosella</name>
    <name type="common">Pink bonnet</name>
    <name type="synonym">Agaricus rosellus</name>
    <dbReference type="NCBI Taxonomy" id="1033263"/>
    <lineage>
        <taxon>Eukaryota</taxon>
        <taxon>Fungi</taxon>
        <taxon>Dikarya</taxon>
        <taxon>Basidiomycota</taxon>
        <taxon>Agaricomycotina</taxon>
        <taxon>Agaricomycetes</taxon>
        <taxon>Agaricomycetidae</taxon>
        <taxon>Agaricales</taxon>
        <taxon>Marasmiineae</taxon>
        <taxon>Mycenaceae</taxon>
        <taxon>Mycena</taxon>
    </lineage>
</organism>
<dbReference type="EMBL" id="JARKIE010000001">
    <property type="protein sequence ID" value="KAJ7710336.1"/>
    <property type="molecule type" value="Genomic_DNA"/>
</dbReference>
<sequence>MISDAGFPLSRIQTHPSRHGEIRLFDFCRRRAASGKNFCNLPNSPKCGRRSVEMCHLNLSPLDWFRDAAPGLCQWVERGAAGESESVIANGQDLLQNLGKLKAAFVDRYERYTRSGAVTAVAAAARAAGVPVPAPVSVTLAASSSASSLSQQAPAPVPASFACPNSNSGSGKYAYPTSAGVSFPQPAHDATTNINANTAPAASYAPSYTSHSNTSSPASYAGPSATSNYGGLELRWVECGWEYELPERLLCSRSHLFRLECLPDKRLQPDFDTIHQHASLDLQQRLCPRHPRDGPDVPPPDLRLWLVV</sequence>
<comment type="caution">
    <text evidence="2">The sequence shown here is derived from an EMBL/GenBank/DDBJ whole genome shotgun (WGS) entry which is preliminary data.</text>
</comment>
<feature type="compositionally biased region" description="Polar residues" evidence="1">
    <location>
        <begin position="210"/>
        <end position="223"/>
    </location>
</feature>
<proteinExistence type="predicted"/>
<accession>A0AAD7H1R5</accession>
<evidence type="ECO:0000256" key="1">
    <source>
        <dbReference type="SAM" id="MobiDB-lite"/>
    </source>
</evidence>
<reference evidence="2" key="1">
    <citation type="submission" date="2023-03" db="EMBL/GenBank/DDBJ databases">
        <title>Massive genome expansion in bonnet fungi (Mycena s.s.) driven by repeated elements and novel gene families across ecological guilds.</title>
        <authorList>
            <consortium name="Lawrence Berkeley National Laboratory"/>
            <person name="Harder C.B."/>
            <person name="Miyauchi S."/>
            <person name="Viragh M."/>
            <person name="Kuo A."/>
            <person name="Thoen E."/>
            <person name="Andreopoulos B."/>
            <person name="Lu D."/>
            <person name="Skrede I."/>
            <person name="Drula E."/>
            <person name="Henrissat B."/>
            <person name="Morin E."/>
            <person name="Kohler A."/>
            <person name="Barry K."/>
            <person name="LaButti K."/>
            <person name="Morin E."/>
            <person name="Salamov A."/>
            <person name="Lipzen A."/>
            <person name="Mereny Z."/>
            <person name="Hegedus B."/>
            <person name="Baldrian P."/>
            <person name="Stursova M."/>
            <person name="Weitz H."/>
            <person name="Taylor A."/>
            <person name="Grigoriev I.V."/>
            <person name="Nagy L.G."/>
            <person name="Martin F."/>
            <person name="Kauserud H."/>
        </authorList>
    </citation>
    <scope>NUCLEOTIDE SEQUENCE</scope>
    <source>
        <strain evidence="2">CBHHK067</strain>
    </source>
</reference>
<dbReference type="Proteomes" id="UP001221757">
    <property type="component" value="Unassembled WGS sequence"/>
</dbReference>
<evidence type="ECO:0000313" key="3">
    <source>
        <dbReference type="Proteomes" id="UP001221757"/>
    </source>
</evidence>
<name>A0AAD7H1R5_MYCRO</name>
<gene>
    <name evidence="2" type="ORF">B0H17DRAFT_1223346</name>
</gene>